<feature type="signal peptide" evidence="1">
    <location>
        <begin position="1"/>
        <end position="23"/>
    </location>
</feature>
<evidence type="ECO:0000313" key="3">
    <source>
        <dbReference type="EMBL" id="MCV9927887.1"/>
    </source>
</evidence>
<dbReference type="Proteomes" id="UP001151079">
    <property type="component" value="Unassembled WGS sequence"/>
</dbReference>
<dbReference type="AlphaFoldDB" id="A0A9X2ZG06"/>
<feature type="domain" description="SCP" evidence="2">
    <location>
        <begin position="40"/>
        <end position="150"/>
    </location>
</feature>
<name>A0A9X2ZG06_9FLAO</name>
<dbReference type="PANTHER" id="PTHR31157">
    <property type="entry name" value="SCP DOMAIN-CONTAINING PROTEIN"/>
    <property type="match status" value="1"/>
</dbReference>
<protein>
    <submittedName>
        <fullName evidence="3">CAP domain-containing protein</fullName>
    </submittedName>
</protein>
<sequence length="160" mass="17272">MSSKHLIYIILTALLFISCSNDNDTPVAADTNITDSVLIEINKLRATGCKCGADDMPPVPALVSNSILAKTAIDYAHDMNTRDFFSHISPEGISPIQRAATAGYTGKYVGEVIARNYNTPAEVVIGWKNSQDHCKAMMSSTYIEMGTGKSGNIWVVNLGK</sequence>
<keyword evidence="1" id="KW-0732">Signal</keyword>
<dbReference type="Pfam" id="PF00188">
    <property type="entry name" value="CAP"/>
    <property type="match status" value="1"/>
</dbReference>
<accession>A0A9X2ZG06</accession>
<dbReference type="EMBL" id="JAOZEW010000008">
    <property type="protein sequence ID" value="MCV9927887.1"/>
    <property type="molecule type" value="Genomic_DNA"/>
</dbReference>
<keyword evidence="4" id="KW-1185">Reference proteome</keyword>
<comment type="caution">
    <text evidence="3">The sequence shown here is derived from an EMBL/GenBank/DDBJ whole genome shotgun (WGS) entry which is preliminary data.</text>
</comment>
<dbReference type="PANTHER" id="PTHR31157:SF1">
    <property type="entry name" value="SCP DOMAIN-CONTAINING PROTEIN"/>
    <property type="match status" value="1"/>
</dbReference>
<dbReference type="PROSITE" id="PS51257">
    <property type="entry name" value="PROKAR_LIPOPROTEIN"/>
    <property type="match status" value="1"/>
</dbReference>
<evidence type="ECO:0000256" key="1">
    <source>
        <dbReference type="SAM" id="SignalP"/>
    </source>
</evidence>
<evidence type="ECO:0000259" key="2">
    <source>
        <dbReference type="Pfam" id="PF00188"/>
    </source>
</evidence>
<dbReference type="RefSeq" id="WP_264206019.1">
    <property type="nucleotide sequence ID" value="NZ_JAOZEW010000008.1"/>
</dbReference>
<proteinExistence type="predicted"/>
<dbReference type="InterPro" id="IPR014044">
    <property type="entry name" value="CAP_dom"/>
</dbReference>
<evidence type="ECO:0000313" key="4">
    <source>
        <dbReference type="Proteomes" id="UP001151079"/>
    </source>
</evidence>
<dbReference type="CDD" id="cd05379">
    <property type="entry name" value="CAP_bacterial"/>
    <property type="match status" value="1"/>
</dbReference>
<dbReference type="InterPro" id="IPR035940">
    <property type="entry name" value="CAP_sf"/>
</dbReference>
<gene>
    <name evidence="3" type="ORF">OIU83_09500</name>
</gene>
<reference evidence="3" key="1">
    <citation type="submission" date="2022-10" db="EMBL/GenBank/DDBJ databases">
        <title>Two novel species of Flavobacterium.</title>
        <authorList>
            <person name="Liu Q."/>
            <person name="Xin Y.-H."/>
        </authorList>
    </citation>
    <scope>NUCLEOTIDE SEQUENCE</scope>
    <source>
        <strain evidence="3">LS1R49</strain>
    </source>
</reference>
<organism evidence="3 4">
    <name type="scientific">Flavobacterium shii</name>
    <dbReference type="NCBI Taxonomy" id="2987687"/>
    <lineage>
        <taxon>Bacteria</taxon>
        <taxon>Pseudomonadati</taxon>
        <taxon>Bacteroidota</taxon>
        <taxon>Flavobacteriia</taxon>
        <taxon>Flavobacteriales</taxon>
        <taxon>Flavobacteriaceae</taxon>
        <taxon>Flavobacterium</taxon>
    </lineage>
</organism>
<dbReference type="SUPFAM" id="SSF55797">
    <property type="entry name" value="PR-1-like"/>
    <property type="match status" value="1"/>
</dbReference>
<feature type="chain" id="PRO_5040914171" evidence="1">
    <location>
        <begin position="24"/>
        <end position="160"/>
    </location>
</feature>
<dbReference type="Gene3D" id="3.40.33.10">
    <property type="entry name" value="CAP"/>
    <property type="match status" value="1"/>
</dbReference>